<accession>A0A9J7CI49</accession>
<dbReference type="KEGG" id="mde:101900816"/>
<dbReference type="PROSITE" id="PS00514">
    <property type="entry name" value="FIBRINOGEN_C_1"/>
    <property type="match status" value="1"/>
</dbReference>
<organism evidence="4 5">
    <name type="scientific">Musca domestica</name>
    <name type="common">House fly</name>
    <dbReference type="NCBI Taxonomy" id="7370"/>
    <lineage>
        <taxon>Eukaryota</taxon>
        <taxon>Metazoa</taxon>
        <taxon>Ecdysozoa</taxon>
        <taxon>Arthropoda</taxon>
        <taxon>Hexapoda</taxon>
        <taxon>Insecta</taxon>
        <taxon>Pterygota</taxon>
        <taxon>Neoptera</taxon>
        <taxon>Endopterygota</taxon>
        <taxon>Diptera</taxon>
        <taxon>Brachycera</taxon>
        <taxon>Muscomorpha</taxon>
        <taxon>Muscoidea</taxon>
        <taxon>Muscidae</taxon>
        <taxon>Musca</taxon>
    </lineage>
</organism>
<dbReference type="SMART" id="SM00186">
    <property type="entry name" value="FBG"/>
    <property type="match status" value="1"/>
</dbReference>
<dbReference type="InterPro" id="IPR002181">
    <property type="entry name" value="Fibrinogen_a/b/g_C_dom"/>
</dbReference>
<dbReference type="Pfam" id="PF00147">
    <property type="entry name" value="Fibrinogen_C"/>
    <property type="match status" value="1"/>
</dbReference>
<dbReference type="PROSITE" id="PS51406">
    <property type="entry name" value="FIBRINOGEN_C_2"/>
    <property type="match status" value="1"/>
</dbReference>
<dbReference type="InterPro" id="IPR050373">
    <property type="entry name" value="Fibrinogen_C-term_domain"/>
</dbReference>
<dbReference type="PANTHER" id="PTHR19143">
    <property type="entry name" value="FIBRINOGEN/TENASCIN/ANGIOPOEITIN"/>
    <property type="match status" value="1"/>
</dbReference>
<dbReference type="InterPro" id="IPR020837">
    <property type="entry name" value="Fibrinogen_CS"/>
</dbReference>
<dbReference type="SUPFAM" id="SSF56496">
    <property type="entry name" value="Fibrinogen C-terminal domain-like"/>
    <property type="match status" value="1"/>
</dbReference>
<dbReference type="VEuPathDB" id="VectorBase:MDOMA2_008287"/>
<evidence type="ECO:0000259" key="3">
    <source>
        <dbReference type="PROSITE" id="PS51406"/>
    </source>
</evidence>
<dbReference type="Gene3D" id="3.90.215.10">
    <property type="entry name" value="Gamma Fibrinogen, chain A, domain 1"/>
    <property type="match status" value="1"/>
</dbReference>
<evidence type="ECO:0000313" key="4">
    <source>
        <dbReference type="Proteomes" id="UP001652621"/>
    </source>
</evidence>
<evidence type="ECO:0000313" key="5">
    <source>
        <dbReference type="RefSeq" id="XP_005175407.3"/>
    </source>
</evidence>
<dbReference type="GO" id="GO:0005615">
    <property type="term" value="C:extracellular space"/>
    <property type="evidence" value="ECO:0007669"/>
    <property type="project" value="TreeGrafter"/>
</dbReference>
<dbReference type="Proteomes" id="UP001652621">
    <property type="component" value="Unplaced"/>
</dbReference>
<evidence type="ECO:0000256" key="2">
    <source>
        <dbReference type="SAM" id="SignalP"/>
    </source>
</evidence>
<keyword evidence="2" id="KW-0732">Signal</keyword>
<dbReference type="AlphaFoldDB" id="A0A9J7CI49"/>
<dbReference type="CDD" id="cd00087">
    <property type="entry name" value="FReD"/>
    <property type="match status" value="1"/>
</dbReference>
<dbReference type="InterPro" id="IPR036056">
    <property type="entry name" value="Fibrinogen-like_C"/>
</dbReference>
<feature type="chain" id="PRO_5039953979" evidence="2">
    <location>
        <begin position="19"/>
        <end position="254"/>
    </location>
</feature>
<reference evidence="5" key="1">
    <citation type="submission" date="2025-08" db="UniProtKB">
        <authorList>
            <consortium name="RefSeq"/>
        </authorList>
    </citation>
    <scope>IDENTIFICATION</scope>
    <source>
        <strain evidence="5">Aabys</strain>
        <tissue evidence="5">Whole body</tissue>
    </source>
</reference>
<keyword evidence="4" id="KW-1185">Reference proteome</keyword>
<dbReference type="PANTHER" id="PTHR19143:SF327">
    <property type="entry name" value="FI21813P1-RELATED"/>
    <property type="match status" value="1"/>
</dbReference>
<dbReference type="InterPro" id="IPR014716">
    <property type="entry name" value="Fibrinogen_a/b/g_C_1"/>
</dbReference>
<proteinExistence type="predicted"/>
<dbReference type="RefSeq" id="XP_005175407.3">
    <property type="nucleotide sequence ID" value="XM_005175350.4"/>
</dbReference>
<dbReference type="GeneID" id="101900816"/>
<name>A0A9J7CI49_MUSDO</name>
<protein>
    <submittedName>
        <fullName evidence="5">Fibrinogen C domain-containing protein 1</fullName>
    </submittedName>
</protein>
<evidence type="ECO:0000256" key="1">
    <source>
        <dbReference type="ARBA" id="ARBA00023157"/>
    </source>
</evidence>
<feature type="signal peptide" evidence="2">
    <location>
        <begin position="1"/>
        <end position="18"/>
    </location>
</feature>
<gene>
    <name evidence="5" type="primary">LOC101900816</name>
</gene>
<keyword evidence="1" id="KW-1015">Disulfide bond</keyword>
<sequence>MKIIQLLLWALCWACVLCKESSRRRSENDEESISDKLETLLTKTSSMQKHLKGLERKIDELVKRSNAQLAHMAELQKANWQTIQRRQDGTVNFYRNWTEYKTGFGNHSDSEFFVGLEKLHELTSGKPHELLIILKDWENDTRYAHYSHFEIAGEDANYALRMLGEYSGNAGDGMQYYLGQKFSTFDNDNDEDANTNCARLYQSAWWFKNCALSDLNGPYQEEDYATNDGITWSEWTGMNYSLKFAEMKIKPKVF</sequence>
<feature type="domain" description="Fibrinogen C-terminal" evidence="3">
    <location>
        <begin position="72"/>
        <end position="253"/>
    </location>
</feature>
<dbReference type="OrthoDB" id="6145874at2759"/>